<dbReference type="Gene3D" id="3.30.300.210">
    <property type="entry name" value="Nutrient germinant receptor protein C, domain 3"/>
    <property type="match status" value="1"/>
</dbReference>
<evidence type="ECO:0000256" key="8">
    <source>
        <dbReference type="SAM" id="SignalP"/>
    </source>
</evidence>
<dbReference type="Pfam" id="PF25198">
    <property type="entry name" value="Spore_GerAC_N"/>
    <property type="match status" value="1"/>
</dbReference>
<evidence type="ECO:0000259" key="10">
    <source>
        <dbReference type="Pfam" id="PF25198"/>
    </source>
</evidence>
<evidence type="ECO:0000256" key="2">
    <source>
        <dbReference type="ARBA" id="ARBA00007886"/>
    </source>
</evidence>
<keyword evidence="6" id="KW-0564">Palmitate</keyword>
<dbReference type="InterPro" id="IPR057336">
    <property type="entry name" value="GerAC_N"/>
</dbReference>
<dbReference type="PANTHER" id="PTHR35789">
    <property type="entry name" value="SPORE GERMINATION PROTEIN B3"/>
    <property type="match status" value="1"/>
</dbReference>
<comment type="subcellular location">
    <subcellularLocation>
        <location evidence="1">Membrane</location>
        <topology evidence="1">Lipid-anchor</topology>
    </subcellularLocation>
</comment>
<sequence length="390" mass="43680">MAKSKLICLMISSISVVLLAGCWDRVEIEQRGFVLGAAIDVAEEQTDDELQLTLTTQIAVPSGFGTPTGGGSKKKAYMNISATGHSLFAIERKMAKQTSRSPYFQHLKMIIMSEEVANKPNLLSSLMDFFIRDHEMRRGVRVVIMDGKAMAALEATSDNENIPTIYIESMMDNDFKNADVLEPLRVGKVHDFLVTTESFVIPKLEMEGDRVKYQGAEVYNGGKKRVVGSLNSKEIKGLNFITGKIKGGMIKTELHEHLTTLQILRVNSNMSITSIEQNKVNASLTINMDGMVAETFSSVDVANKRNLEKLETKAEEKITKLVNQTVEKMQQDLRTDVLGIEQLLHRHHYDFWKKVEKNWDRGKNYFVDSDINVQVNVNIRATGGADKTSD</sequence>
<keyword evidence="5" id="KW-0472">Membrane</keyword>
<organism evidence="11 12">
    <name type="scientific">Virgibacillus siamensis</name>
    <dbReference type="NCBI Taxonomy" id="480071"/>
    <lineage>
        <taxon>Bacteria</taxon>
        <taxon>Bacillati</taxon>
        <taxon>Bacillota</taxon>
        <taxon>Bacilli</taxon>
        <taxon>Bacillales</taxon>
        <taxon>Bacillaceae</taxon>
        <taxon>Virgibacillus</taxon>
    </lineage>
</organism>
<feature type="chain" id="PRO_5045862052" evidence="8">
    <location>
        <begin position="21"/>
        <end position="390"/>
    </location>
</feature>
<keyword evidence="7" id="KW-0449">Lipoprotein</keyword>
<feature type="domain" description="Spore germination protein N-terminal" evidence="10">
    <location>
        <begin position="24"/>
        <end position="205"/>
    </location>
</feature>
<evidence type="ECO:0000313" key="12">
    <source>
        <dbReference type="Proteomes" id="UP001500866"/>
    </source>
</evidence>
<dbReference type="NCBIfam" id="TIGR02887">
    <property type="entry name" value="spore_ger_x_C"/>
    <property type="match status" value="1"/>
</dbReference>
<evidence type="ECO:0000256" key="5">
    <source>
        <dbReference type="ARBA" id="ARBA00023136"/>
    </source>
</evidence>
<name>A0ABN1FVX3_9BACI</name>
<evidence type="ECO:0000256" key="4">
    <source>
        <dbReference type="ARBA" id="ARBA00022729"/>
    </source>
</evidence>
<dbReference type="Gene3D" id="6.20.190.10">
    <property type="entry name" value="Nutrient germinant receptor protein C, domain 1"/>
    <property type="match status" value="1"/>
</dbReference>
<dbReference type="PROSITE" id="PS51257">
    <property type="entry name" value="PROKAR_LIPOPROTEIN"/>
    <property type="match status" value="1"/>
</dbReference>
<dbReference type="InterPro" id="IPR038501">
    <property type="entry name" value="Spore_GerAC_C_sf"/>
</dbReference>
<keyword evidence="3" id="KW-0309">Germination</keyword>
<keyword evidence="4 8" id="KW-0732">Signal</keyword>
<dbReference type="PANTHER" id="PTHR35789:SF1">
    <property type="entry name" value="SPORE GERMINATION PROTEIN B3"/>
    <property type="match status" value="1"/>
</dbReference>
<protein>
    <submittedName>
        <fullName evidence="11">Spore germination protein GerLC</fullName>
    </submittedName>
</protein>
<evidence type="ECO:0000256" key="7">
    <source>
        <dbReference type="ARBA" id="ARBA00023288"/>
    </source>
</evidence>
<dbReference type="RefSeq" id="WP_343811562.1">
    <property type="nucleotide sequence ID" value="NZ_BAAADS010000009.1"/>
</dbReference>
<dbReference type="EMBL" id="BAAADS010000009">
    <property type="protein sequence ID" value="GAA0598931.1"/>
    <property type="molecule type" value="Genomic_DNA"/>
</dbReference>
<dbReference type="Proteomes" id="UP001500866">
    <property type="component" value="Unassembled WGS sequence"/>
</dbReference>
<evidence type="ECO:0000256" key="6">
    <source>
        <dbReference type="ARBA" id="ARBA00023139"/>
    </source>
</evidence>
<gene>
    <name evidence="11" type="primary">gerLC</name>
    <name evidence="11" type="ORF">GCM10009001_13950</name>
</gene>
<comment type="similarity">
    <text evidence="2">Belongs to the GerABKC lipoprotein family.</text>
</comment>
<dbReference type="InterPro" id="IPR046953">
    <property type="entry name" value="Spore_GerAC-like_C"/>
</dbReference>
<evidence type="ECO:0000259" key="9">
    <source>
        <dbReference type="Pfam" id="PF05504"/>
    </source>
</evidence>
<evidence type="ECO:0000256" key="3">
    <source>
        <dbReference type="ARBA" id="ARBA00022544"/>
    </source>
</evidence>
<keyword evidence="12" id="KW-1185">Reference proteome</keyword>
<feature type="signal peptide" evidence="8">
    <location>
        <begin position="1"/>
        <end position="20"/>
    </location>
</feature>
<dbReference type="Pfam" id="PF05504">
    <property type="entry name" value="Spore_GerAC"/>
    <property type="match status" value="1"/>
</dbReference>
<dbReference type="InterPro" id="IPR008844">
    <property type="entry name" value="Spore_GerAC-like"/>
</dbReference>
<evidence type="ECO:0000256" key="1">
    <source>
        <dbReference type="ARBA" id="ARBA00004635"/>
    </source>
</evidence>
<comment type="caution">
    <text evidence="11">The sequence shown here is derived from an EMBL/GenBank/DDBJ whole genome shotgun (WGS) entry which is preliminary data.</text>
</comment>
<feature type="domain" description="Spore germination GerAC-like C-terminal" evidence="9">
    <location>
        <begin position="222"/>
        <end position="383"/>
    </location>
</feature>
<reference evidence="11 12" key="1">
    <citation type="journal article" date="2019" name="Int. J. Syst. Evol. Microbiol.">
        <title>The Global Catalogue of Microorganisms (GCM) 10K type strain sequencing project: providing services to taxonomists for standard genome sequencing and annotation.</title>
        <authorList>
            <consortium name="The Broad Institute Genomics Platform"/>
            <consortium name="The Broad Institute Genome Sequencing Center for Infectious Disease"/>
            <person name="Wu L."/>
            <person name="Ma J."/>
        </authorList>
    </citation>
    <scope>NUCLEOTIDE SEQUENCE [LARGE SCALE GENOMIC DNA]</scope>
    <source>
        <strain evidence="11 12">JCM 15395</strain>
    </source>
</reference>
<accession>A0ABN1FVX3</accession>
<evidence type="ECO:0000313" key="11">
    <source>
        <dbReference type="EMBL" id="GAA0598931.1"/>
    </source>
</evidence>
<proteinExistence type="inferred from homology"/>